<accession>A0AA91T3V7</accession>
<dbReference type="EMBL" id="LYUB02000002">
    <property type="protein sequence ID" value="OVF10325.1"/>
    <property type="molecule type" value="Genomic_DNA"/>
</dbReference>
<dbReference type="Proteomes" id="UP000195602">
    <property type="component" value="Unassembled WGS sequence"/>
</dbReference>
<comment type="caution">
    <text evidence="15">The sequence shown here is derived from an EMBL/GenBank/DDBJ whole genome shotgun (WGS) entry which is preliminary data.</text>
</comment>
<evidence type="ECO:0000256" key="11">
    <source>
        <dbReference type="ARBA" id="ARBA00023136"/>
    </source>
</evidence>
<evidence type="ECO:0000256" key="4">
    <source>
        <dbReference type="ARBA" id="ARBA00022630"/>
    </source>
</evidence>
<dbReference type="AlphaFoldDB" id="A0AA91T3V7"/>
<dbReference type="GO" id="GO:0015677">
    <property type="term" value="P:copper ion import"/>
    <property type="evidence" value="ECO:0007669"/>
    <property type="project" value="TreeGrafter"/>
</dbReference>
<feature type="transmembrane region" description="Helical" evidence="13">
    <location>
        <begin position="152"/>
        <end position="174"/>
    </location>
</feature>
<comment type="similarity">
    <text evidence="2">Belongs to the ferric reductase (FRE) family.</text>
</comment>
<evidence type="ECO:0000256" key="10">
    <source>
        <dbReference type="ARBA" id="ARBA00023065"/>
    </source>
</evidence>
<dbReference type="InterPro" id="IPR039261">
    <property type="entry name" value="FNR_nucleotide-bd"/>
</dbReference>
<dbReference type="PROSITE" id="PS51384">
    <property type="entry name" value="FAD_FR"/>
    <property type="match status" value="1"/>
</dbReference>
<dbReference type="InterPro" id="IPR013130">
    <property type="entry name" value="Fe3_Rdtase_TM_dom"/>
</dbReference>
<keyword evidence="11 13" id="KW-0472">Membrane</keyword>
<dbReference type="Pfam" id="PF08030">
    <property type="entry name" value="NAD_binding_6"/>
    <property type="match status" value="1"/>
</dbReference>
<feature type="transmembrane region" description="Helical" evidence="13">
    <location>
        <begin position="369"/>
        <end position="387"/>
    </location>
</feature>
<dbReference type="GO" id="GO:0005886">
    <property type="term" value="C:plasma membrane"/>
    <property type="evidence" value="ECO:0007669"/>
    <property type="project" value="TreeGrafter"/>
</dbReference>
<dbReference type="Pfam" id="PF08022">
    <property type="entry name" value="FAD_binding_8"/>
    <property type="match status" value="1"/>
</dbReference>
<gene>
    <name evidence="15" type="ORF">A9F13_02g01243</name>
</gene>
<evidence type="ECO:0000313" key="16">
    <source>
        <dbReference type="Proteomes" id="UP000195602"/>
    </source>
</evidence>
<evidence type="ECO:0000256" key="13">
    <source>
        <dbReference type="SAM" id="Phobius"/>
    </source>
</evidence>
<dbReference type="PANTHER" id="PTHR32361">
    <property type="entry name" value="FERRIC/CUPRIC REDUCTASE TRANSMEMBRANE COMPONENT"/>
    <property type="match status" value="1"/>
</dbReference>
<dbReference type="GO" id="GO:0006879">
    <property type="term" value="P:intracellular iron ion homeostasis"/>
    <property type="evidence" value="ECO:0007669"/>
    <property type="project" value="TreeGrafter"/>
</dbReference>
<proteinExistence type="inferred from homology"/>
<keyword evidence="5 13" id="KW-0812">Transmembrane</keyword>
<evidence type="ECO:0000256" key="12">
    <source>
        <dbReference type="ARBA" id="ARBA00023180"/>
    </source>
</evidence>
<protein>
    <submittedName>
        <fullName evidence="15">Ferric/cupric-chelate reductase</fullName>
    </submittedName>
</protein>
<evidence type="ECO:0000313" key="15">
    <source>
        <dbReference type="EMBL" id="OVF10325.1"/>
    </source>
</evidence>
<evidence type="ECO:0000256" key="1">
    <source>
        <dbReference type="ARBA" id="ARBA00004141"/>
    </source>
</evidence>
<keyword evidence="3" id="KW-0813">Transport</keyword>
<dbReference type="Pfam" id="PF01794">
    <property type="entry name" value="Ferric_reduct"/>
    <property type="match status" value="1"/>
</dbReference>
<feature type="transmembrane region" description="Helical" evidence="13">
    <location>
        <begin position="264"/>
        <end position="285"/>
    </location>
</feature>
<comment type="subcellular location">
    <subcellularLocation>
        <location evidence="1">Membrane</location>
        <topology evidence="1">Multi-pass membrane protein</topology>
    </subcellularLocation>
</comment>
<dbReference type="CDD" id="cd06186">
    <property type="entry name" value="NOX_Duox_like_FAD_NADP"/>
    <property type="match status" value="1"/>
</dbReference>
<keyword evidence="7" id="KW-0249">Electron transport</keyword>
<evidence type="ECO:0000256" key="7">
    <source>
        <dbReference type="ARBA" id="ARBA00022982"/>
    </source>
</evidence>
<reference evidence="15 16" key="1">
    <citation type="submission" date="2017-04" db="EMBL/GenBank/DDBJ databases">
        <title>Draft genome of the yeast Clavispora lusitaniae type strain CBS 6936.</title>
        <authorList>
            <person name="Durrens P."/>
            <person name="Klopp C."/>
            <person name="Biteau N."/>
            <person name="Fitton-Ouhabi V."/>
            <person name="Dementhon K."/>
            <person name="Accoceberry I."/>
            <person name="Sherman D.J."/>
            <person name="Noel T."/>
        </authorList>
    </citation>
    <scope>NUCLEOTIDE SEQUENCE [LARGE SCALE GENOMIC DNA]</scope>
    <source>
        <strain evidence="15 16">CBS 6936</strain>
    </source>
</reference>
<keyword evidence="8 13" id="KW-1133">Transmembrane helix</keyword>
<dbReference type="InterPro" id="IPR013112">
    <property type="entry name" value="FAD-bd_8"/>
</dbReference>
<evidence type="ECO:0000256" key="3">
    <source>
        <dbReference type="ARBA" id="ARBA00022448"/>
    </source>
</evidence>
<dbReference type="SFLD" id="SFLDS00052">
    <property type="entry name" value="Ferric_Reductase_Domain"/>
    <property type="match status" value="1"/>
</dbReference>
<keyword evidence="4" id="KW-0285">Flavoprotein</keyword>
<evidence type="ECO:0000256" key="5">
    <source>
        <dbReference type="ARBA" id="ARBA00022692"/>
    </source>
</evidence>
<keyword evidence="9" id="KW-0560">Oxidoreductase</keyword>
<dbReference type="InterPro" id="IPR013121">
    <property type="entry name" value="Fe_red_NAD-bd_6"/>
</dbReference>
<dbReference type="SFLD" id="SFLDG01168">
    <property type="entry name" value="Ferric_reductase_subgroup_(FRE"/>
    <property type="match status" value="1"/>
</dbReference>
<keyword evidence="10" id="KW-0406">Ion transport</keyword>
<dbReference type="GO" id="GO:0000293">
    <property type="term" value="F:ferric-chelate reductase activity"/>
    <property type="evidence" value="ECO:0007669"/>
    <property type="project" value="UniProtKB-ARBA"/>
</dbReference>
<dbReference type="InterPro" id="IPR051410">
    <property type="entry name" value="Ferric/Cupric_Reductase"/>
</dbReference>
<dbReference type="GO" id="GO:0006826">
    <property type="term" value="P:iron ion transport"/>
    <property type="evidence" value="ECO:0007669"/>
    <property type="project" value="TreeGrafter"/>
</dbReference>
<keyword evidence="12" id="KW-0325">Glycoprotein</keyword>
<feature type="domain" description="FAD-binding FR-type" evidence="14">
    <location>
        <begin position="416"/>
        <end position="519"/>
    </location>
</feature>
<evidence type="ECO:0000256" key="9">
    <source>
        <dbReference type="ARBA" id="ARBA00023002"/>
    </source>
</evidence>
<dbReference type="Gene3D" id="3.40.50.80">
    <property type="entry name" value="Nucleotide-binding domain of ferredoxin-NADP reductase (FNR) module"/>
    <property type="match status" value="1"/>
</dbReference>
<keyword evidence="6" id="KW-0274">FAD</keyword>
<evidence type="ECO:0000256" key="6">
    <source>
        <dbReference type="ARBA" id="ARBA00022827"/>
    </source>
</evidence>
<dbReference type="PANTHER" id="PTHR32361:SF9">
    <property type="entry name" value="FERRIC REDUCTASE TRANSMEMBRANE COMPONENT 3-RELATED"/>
    <property type="match status" value="1"/>
</dbReference>
<dbReference type="InterPro" id="IPR017927">
    <property type="entry name" value="FAD-bd_FR_type"/>
</dbReference>
<evidence type="ECO:0000256" key="8">
    <source>
        <dbReference type="ARBA" id="ARBA00022989"/>
    </source>
</evidence>
<feature type="transmembrane region" description="Helical" evidence="13">
    <location>
        <begin position="226"/>
        <end position="244"/>
    </location>
</feature>
<feature type="transmembrane region" description="Helical" evidence="13">
    <location>
        <begin position="306"/>
        <end position="327"/>
    </location>
</feature>
<dbReference type="SUPFAM" id="SSF52343">
    <property type="entry name" value="Ferredoxin reductase-like, C-terminal NADP-linked domain"/>
    <property type="match status" value="1"/>
</dbReference>
<name>A0AA91T3V7_CLALS</name>
<organism evidence="15 16">
    <name type="scientific">Clavispora lusitaniae</name>
    <name type="common">Candida lusitaniae</name>
    <dbReference type="NCBI Taxonomy" id="36911"/>
    <lineage>
        <taxon>Eukaryota</taxon>
        <taxon>Fungi</taxon>
        <taxon>Dikarya</taxon>
        <taxon>Ascomycota</taxon>
        <taxon>Saccharomycotina</taxon>
        <taxon>Pichiomycetes</taxon>
        <taxon>Metschnikowiaceae</taxon>
        <taxon>Clavispora</taxon>
    </lineage>
</organism>
<evidence type="ECO:0000256" key="2">
    <source>
        <dbReference type="ARBA" id="ARBA00006278"/>
    </source>
</evidence>
<sequence length="695" mass="78788">MRIIFLFISLALARDVPFRYWGKDGAQMLSCADYVVHASNGVCRKSDYHWRDDSLTKCLCENEDIYKSMAGCLVGEHMDHQRPAQLFVNYCKSQGVWTNLFYFFEAYNSYREDARNANSSGALEAPIKVDKIELARWNEAYTTLYANKDRSFVFGMVLLCYWGAVFFAAAVFNWTTALFPQTRLWFNGRKSTALRRYFTLPAMRQSKLLSKKVGVLQFFSPSRLETTILVVFFLLTICLLASGIHFPKEDLLHNSKVVTKMHHIANRFGILGMSLVPLVVLLAGRNNILQWITRWNYGTFMLYHRWIARVCVFLIVIHSILACFRAGLAHVLTEVAGSAWLVCGYFGTICGIFICATGILRFRRAHYELFYVLHLVMGVVFLASSWVHLSRLGYSFLSTIAITIWLVDRAIRLVRLATFGFPVATVTMCANETLRVVIPKPRHWYAIPGGHSWLFFGPKFWQSHPFTCYESVSGRSLIFLCGIKGGVTGHVARSLALEPGKSKTMRVAVEGPYGESMPTKGHSSVVFLAGGNGIPGIFAEAYGKALRHSPAKQRIKLYWSIRSVKSLCWFVEELDALANTKIETTVCISNPRFEADDIEFLGVGSWMAEKKLDDSSMAQVLSHLLSRRFPHVEFLYGRVKVDQVVEEETDLCSQSVAFISCGHPGMVDDLRRAVVKKIPETSKRVDYFEQLQSWA</sequence>
<evidence type="ECO:0000259" key="14">
    <source>
        <dbReference type="PROSITE" id="PS51384"/>
    </source>
</evidence>
<dbReference type="KEGG" id="clus:A9F13_02g01243"/>
<feature type="transmembrane region" description="Helical" evidence="13">
    <location>
        <begin position="339"/>
        <end position="362"/>
    </location>
</feature>